<feature type="compositionally biased region" description="Basic and acidic residues" evidence="1">
    <location>
        <begin position="343"/>
        <end position="370"/>
    </location>
</feature>
<evidence type="ECO:0000313" key="3">
    <source>
        <dbReference type="Proteomes" id="UP000540698"/>
    </source>
</evidence>
<accession>A0A7X6L2A2</accession>
<feature type="compositionally biased region" description="Basic and acidic residues" evidence="1">
    <location>
        <begin position="495"/>
        <end position="514"/>
    </location>
</feature>
<gene>
    <name evidence="2" type="ORF">HGB38_09245</name>
</gene>
<sequence length="536" mass="59158">MSAPSPGTSTRLRLARITGLVLGSLVFLHACERSKSALLGDVRVEVAFAAALGAAALAAAWFEIKLRGLEQDADPPWDDAEQYETPSPGNFPGRTGRRADTAYGRGERARRTVAAARPAPMADLEDDDQLEPEESAGRADLVSGIARTLRITRLGASGERLPLPTLNAMTKWIRRVDPDEEADGELDDQDETEQITRTETGELVIESSRRTVRARIGRSGDLVVHGRWHGGAHPPSEWKWTFHPDAFHAIRSALGDGPGDLLDLLEDTVPWLDAGARQDPGAWLRAHDIPATYREKGVNAAQTTRELPALQPGRPPQPPRAGKSLRTLPDDASGTGTARRSAKAVDDHHARLSSGRERPPAAARASERRSTPSAAAPRPSSHRAGADRRSRDDVGQQNFRSDDYGSPARTPPARRRRGEPESAQRSDRWPGAEEPQVRTRPTPGRPDLPRRRHRELADDDQHVARQPDRYPDETDSSRSRPGRQSGRNLQPPPDFEPRTSRRDRPIPSEPPPERRHQRSQRETPSPSHESPSRRGW</sequence>
<evidence type="ECO:0000313" key="2">
    <source>
        <dbReference type="EMBL" id="NKY26402.1"/>
    </source>
</evidence>
<feature type="compositionally biased region" description="Basic and acidic residues" evidence="1">
    <location>
        <begin position="418"/>
        <end position="437"/>
    </location>
</feature>
<dbReference type="AlphaFoldDB" id="A0A7X6L2A2"/>
<name>A0A7X6L2A2_9NOCA</name>
<feature type="compositionally biased region" description="Basic and acidic residues" evidence="1">
    <location>
        <begin position="384"/>
        <end position="394"/>
    </location>
</feature>
<evidence type="ECO:0000256" key="1">
    <source>
        <dbReference type="SAM" id="MobiDB-lite"/>
    </source>
</evidence>
<keyword evidence="3" id="KW-1185">Reference proteome</keyword>
<feature type="compositionally biased region" description="Acidic residues" evidence="1">
    <location>
        <begin position="73"/>
        <end position="82"/>
    </location>
</feature>
<proteinExistence type="predicted"/>
<comment type="caution">
    <text evidence="2">The sequence shown here is derived from an EMBL/GenBank/DDBJ whole genome shotgun (WGS) entry which is preliminary data.</text>
</comment>
<dbReference type="RefSeq" id="WP_157113965.1">
    <property type="nucleotide sequence ID" value="NZ_JAAXOS010000004.1"/>
</dbReference>
<feature type="compositionally biased region" description="Basic and acidic residues" evidence="1">
    <location>
        <begin position="97"/>
        <end position="110"/>
    </location>
</feature>
<feature type="compositionally biased region" description="Acidic residues" evidence="1">
    <location>
        <begin position="123"/>
        <end position="134"/>
    </location>
</feature>
<dbReference type="EMBL" id="JAAXOS010000004">
    <property type="protein sequence ID" value="NKY26402.1"/>
    <property type="molecule type" value="Genomic_DNA"/>
</dbReference>
<dbReference type="Proteomes" id="UP000540698">
    <property type="component" value="Unassembled WGS sequence"/>
</dbReference>
<feature type="compositionally biased region" description="Low complexity" evidence="1">
    <location>
        <begin position="371"/>
        <end position="383"/>
    </location>
</feature>
<feature type="region of interest" description="Disordered" evidence="1">
    <location>
        <begin position="297"/>
        <end position="536"/>
    </location>
</feature>
<feature type="region of interest" description="Disordered" evidence="1">
    <location>
        <begin position="73"/>
        <end position="139"/>
    </location>
</feature>
<reference evidence="2 3" key="1">
    <citation type="submission" date="2020-04" db="EMBL/GenBank/DDBJ databases">
        <title>MicrobeNet Type strains.</title>
        <authorList>
            <person name="Nicholson A.C."/>
        </authorList>
    </citation>
    <scope>NUCLEOTIDE SEQUENCE [LARGE SCALE GENOMIC DNA]</scope>
    <source>
        <strain evidence="2 3">DSM 44956</strain>
    </source>
</reference>
<feature type="compositionally biased region" description="Basic and acidic residues" evidence="1">
    <location>
        <begin position="455"/>
        <end position="478"/>
    </location>
</feature>
<organism evidence="2 3">
    <name type="scientific">Nocardia gamkensis</name>
    <dbReference type="NCBI Taxonomy" id="352869"/>
    <lineage>
        <taxon>Bacteria</taxon>
        <taxon>Bacillati</taxon>
        <taxon>Actinomycetota</taxon>
        <taxon>Actinomycetes</taxon>
        <taxon>Mycobacteriales</taxon>
        <taxon>Nocardiaceae</taxon>
        <taxon>Nocardia</taxon>
    </lineage>
</organism>
<protein>
    <submittedName>
        <fullName evidence="2">Uncharacterized protein</fullName>
    </submittedName>
</protein>